<evidence type="ECO:0000313" key="4">
    <source>
        <dbReference type="Proteomes" id="UP000193067"/>
    </source>
</evidence>
<feature type="region of interest" description="Disordered" evidence="1">
    <location>
        <begin position="203"/>
        <end position="223"/>
    </location>
</feature>
<evidence type="ECO:0000256" key="1">
    <source>
        <dbReference type="SAM" id="MobiDB-lite"/>
    </source>
</evidence>
<protein>
    <recommendedName>
        <fullName evidence="5">Cyanovirin-N domain-containing protein</fullName>
    </recommendedName>
</protein>
<evidence type="ECO:0008006" key="5">
    <source>
        <dbReference type="Google" id="ProtNLM"/>
    </source>
</evidence>
<dbReference type="EMBL" id="KZ084167">
    <property type="protein sequence ID" value="OSC96745.1"/>
    <property type="molecule type" value="Genomic_DNA"/>
</dbReference>
<reference evidence="3 4" key="1">
    <citation type="journal article" date="2015" name="Biotechnol. Biofuels">
        <title>Enhanced degradation of softwood versus hardwood by the white-rot fungus Pycnoporus coccineus.</title>
        <authorList>
            <person name="Couturier M."/>
            <person name="Navarro D."/>
            <person name="Chevret D."/>
            <person name="Henrissat B."/>
            <person name="Piumi F."/>
            <person name="Ruiz-Duenas F.J."/>
            <person name="Martinez A.T."/>
            <person name="Grigoriev I.V."/>
            <person name="Riley R."/>
            <person name="Lipzen A."/>
            <person name="Berrin J.G."/>
            <person name="Master E.R."/>
            <person name="Rosso M.N."/>
        </authorList>
    </citation>
    <scope>NUCLEOTIDE SEQUENCE [LARGE SCALE GENOMIC DNA]</scope>
    <source>
        <strain evidence="3 4">BRFM310</strain>
    </source>
</reference>
<dbReference type="AlphaFoldDB" id="A0A1Y2I6I8"/>
<feature type="signal peptide" evidence="2">
    <location>
        <begin position="1"/>
        <end position="18"/>
    </location>
</feature>
<sequence>MFVFSSAVVFASTCATLAASAAHALAPRASPSAGQTYYRPPYTCANDIVEYGETHGLATSDYRTDSALLDCEYDNDLGSACSYSTTTGELLIPSTNCPATLAATTGCVYECALTETGGTSLLEALYIANGDELQCEYWTGNQWLFCLYNASGALQGSSGESTGHGCPQTASYQCDASTRRGYRGEDNYTALLARRAARRAREAAAPAPAAGPVVRRRYAAKRT</sequence>
<proteinExistence type="predicted"/>
<feature type="chain" id="PRO_5013299599" description="Cyanovirin-N domain-containing protein" evidence="2">
    <location>
        <begin position="19"/>
        <end position="223"/>
    </location>
</feature>
<organism evidence="3 4">
    <name type="scientific">Trametes coccinea (strain BRFM310)</name>
    <name type="common">Pycnoporus coccineus</name>
    <dbReference type="NCBI Taxonomy" id="1353009"/>
    <lineage>
        <taxon>Eukaryota</taxon>
        <taxon>Fungi</taxon>
        <taxon>Dikarya</taxon>
        <taxon>Basidiomycota</taxon>
        <taxon>Agaricomycotina</taxon>
        <taxon>Agaricomycetes</taxon>
        <taxon>Polyporales</taxon>
        <taxon>Polyporaceae</taxon>
        <taxon>Trametes</taxon>
    </lineage>
</organism>
<evidence type="ECO:0000313" key="3">
    <source>
        <dbReference type="EMBL" id="OSC96745.1"/>
    </source>
</evidence>
<keyword evidence="2" id="KW-0732">Signal</keyword>
<dbReference type="OrthoDB" id="2753472at2759"/>
<evidence type="ECO:0000256" key="2">
    <source>
        <dbReference type="SAM" id="SignalP"/>
    </source>
</evidence>
<gene>
    <name evidence="3" type="ORF">PYCCODRAFT_1481758</name>
</gene>
<feature type="compositionally biased region" description="Low complexity" evidence="1">
    <location>
        <begin position="203"/>
        <end position="213"/>
    </location>
</feature>
<dbReference type="Proteomes" id="UP000193067">
    <property type="component" value="Unassembled WGS sequence"/>
</dbReference>
<keyword evidence="4" id="KW-1185">Reference proteome</keyword>
<accession>A0A1Y2I6I8</accession>
<feature type="compositionally biased region" description="Basic residues" evidence="1">
    <location>
        <begin position="214"/>
        <end position="223"/>
    </location>
</feature>
<name>A0A1Y2I6I8_TRAC3</name>